<keyword evidence="1" id="KW-1133">Transmembrane helix</keyword>
<accession>A0A8S4SHY1</accession>
<sequence>MSPMGYWILSPIQIRKYPHFYPLFYIAVGTILYHGWQYLQSMPSLQIHTTNMVEVIFLPKPGKNAANELARRATSLKAAGPEPIIPIPFSEYKTWLHKQTQSTHESWIKTKDGKHTKEAPPDLNPRLTSKLLQLNRIKLRTVVGMIKGHCPLNKHLFILVITASPVSPRCIACMETDANPINVILQCKEWKNNAQHTLSPQHFMRDSATC</sequence>
<keyword evidence="1" id="KW-0472">Membrane</keyword>
<proteinExistence type="predicted"/>
<dbReference type="Proteomes" id="UP000838756">
    <property type="component" value="Unassembled WGS sequence"/>
</dbReference>
<name>A0A8S4SHY1_9NEOP</name>
<gene>
    <name evidence="2" type="primary">jg23029</name>
    <name evidence="2" type="ORF">PAEG_LOCUS27433</name>
</gene>
<dbReference type="EMBL" id="CAKXAJ010026500">
    <property type="protein sequence ID" value="CAH2269148.1"/>
    <property type="molecule type" value="Genomic_DNA"/>
</dbReference>
<reference evidence="2" key="1">
    <citation type="submission" date="2022-03" db="EMBL/GenBank/DDBJ databases">
        <authorList>
            <person name="Lindestad O."/>
        </authorList>
    </citation>
    <scope>NUCLEOTIDE SEQUENCE</scope>
</reference>
<organism evidence="2 3">
    <name type="scientific">Pararge aegeria aegeria</name>
    <dbReference type="NCBI Taxonomy" id="348720"/>
    <lineage>
        <taxon>Eukaryota</taxon>
        <taxon>Metazoa</taxon>
        <taxon>Ecdysozoa</taxon>
        <taxon>Arthropoda</taxon>
        <taxon>Hexapoda</taxon>
        <taxon>Insecta</taxon>
        <taxon>Pterygota</taxon>
        <taxon>Neoptera</taxon>
        <taxon>Endopterygota</taxon>
        <taxon>Lepidoptera</taxon>
        <taxon>Glossata</taxon>
        <taxon>Ditrysia</taxon>
        <taxon>Papilionoidea</taxon>
        <taxon>Nymphalidae</taxon>
        <taxon>Satyrinae</taxon>
        <taxon>Satyrini</taxon>
        <taxon>Parargina</taxon>
        <taxon>Pararge</taxon>
    </lineage>
</organism>
<evidence type="ECO:0000313" key="3">
    <source>
        <dbReference type="Proteomes" id="UP000838756"/>
    </source>
</evidence>
<evidence type="ECO:0000256" key="1">
    <source>
        <dbReference type="SAM" id="Phobius"/>
    </source>
</evidence>
<comment type="caution">
    <text evidence="2">The sequence shown here is derived from an EMBL/GenBank/DDBJ whole genome shotgun (WGS) entry which is preliminary data.</text>
</comment>
<dbReference type="OrthoDB" id="7489828at2759"/>
<dbReference type="AlphaFoldDB" id="A0A8S4SHY1"/>
<keyword evidence="1" id="KW-0812">Transmembrane</keyword>
<keyword evidence="3" id="KW-1185">Reference proteome</keyword>
<evidence type="ECO:0000313" key="2">
    <source>
        <dbReference type="EMBL" id="CAH2269148.1"/>
    </source>
</evidence>
<protein>
    <submittedName>
        <fullName evidence="2">Jg23029 protein</fullName>
    </submittedName>
</protein>
<feature type="transmembrane region" description="Helical" evidence="1">
    <location>
        <begin position="20"/>
        <end position="39"/>
    </location>
</feature>